<organism evidence="1 2">
    <name type="scientific">Nocardioides ginsengisegetis</name>
    <dbReference type="NCBI Taxonomy" id="661491"/>
    <lineage>
        <taxon>Bacteria</taxon>
        <taxon>Bacillati</taxon>
        <taxon>Actinomycetota</taxon>
        <taxon>Actinomycetes</taxon>
        <taxon>Propionibacteriales</taxon>
        <taxon>Nocardioidaceae</taxon>
        <taxon>Nocardioides</taxon>
    </lineage>
</organism>
<gene>
    <name evidence="1" type="ORF">FB382_003063</name>
</gene>
<evidence type="ECO:0000313" key="1">
    <source>
        <dbReference type="EMBL" id="MBA8804772.1"/>
    </source>
</evidence>
<accession>A0A7W3J1Z9</accession>
<comment type="caution">
    <text evidence="1">The sequence shown here is derived from an EMBL/GenBank/DDBJ whole genome shotgun (WGS) entry which is preliminary data.</text>
</comment>
<proteinExistence type="predicted"/>
<keyword evidence="2" id="KW-1185">Reference proteome</keyword>
<reference evidence="1 2" key="1">
    <citation type="submission" date="2020-07" db="EMBL/GenBank/DDBJ databases">
        <title>Sequencing the genomes of 1000 actinobacteria strains.</title>
        <authorList>
            <person name="Klenk H.-P."/>
        </authorList>
    </citation>
    <scope>NUCLEOTIDE SEQUENCE [LARGE SCALE GENOMIC DNA]</scope>
    <source>
        <strain evidence="1 2">DSM 21349</strain>
    </source>
</reference>
<dbReference type="AlphaFoldDB" id="A0A7W3J1Z9"/>
<dbReference type="RefSeq" id="WP_182540549.1">
    <property type="nucleotide sequence ID" value="NZ_JACGXA010000001.1"/>
</dbReference>
<protein>
    <submittedName>
        <fullName evidence="1">Uncharacterized protein</fullName>
    </submittedName>
</protein>
<dbReference type="EMBL" id="JACGXA010000001">
    <property type="protein sequence ID" value="MBA8804772.1"/>
    <property type="molecule type" value="Genomic_DNA"/>
</dbReference>
<sequence>MPRSPRKPLGFRRGPRIADLMTRDYLAFVESSQAAERTGDAATALEYHQGVPMFVRGAHRIVLAQLTDLAEEMTPWLWARWVAYQCTRYEECGTRAGEVNRFARDYTVRMFHSERVGQAYVDGEDPVPFLAQVAGEDWAFHQLCTYELGGLEAYLDTVAAGRLAEESVLAREWVRARMGAYRFESSGPGGLVVRELVSGCTRTLLDLGGCSGMEPGDFMLGRLVPSGTTPALMFDTRPLPVDEQTARETAAGTERGAWVAALDHAFRDGRLDRSILLREDRELVTDVPSLELVQRFTAPSALASTMAQLAAGRDEVGRAAYRILRRAAEGTLGDNEMTAYVAAAVVSPAGFAEARRQLVDPHHAAAWERWAALVPEPARGRLELLAELSAARAA</sequence>
<dbReference type="Proteomes" id="UP000580910">
    <property type="component" value="Unassembled WGS sequence"/>
</dbReference>
<name>A0A7W3J1Z9_9ACTN</name>
<evidence type="ECO:0000313" key="2">
    <source>
        <dbReference type="Proteomes" id="UP000580910"/>
    </source>
</evidence>